<protein>
    <submittedName>
        <fullName evidence="1">Uncharacterized protein</fullName>
    </submittedName>
</protein>
<name>F7XDV4_SINMM</name>
<geneLocation type="plasmid" evidence="1 2">
    <name>pSmeSM11c</name>
</geneLocation>
<proteinExistence type="predicted"/>
<gene>
    <name evidence="1" type="ordered locus">SM11_pC0656</name>
</gene>
<dbReference type="HOGENOM" id="CLU_2652530_0_0_5"/>
<accession>F7XDV4</accession>
<dbReference type="Proteomes" id="UP000009045">
    <property type="component" value="Plasmid pSmeSM11c"/>
</dbReference>
<sequence length="76" mass="8759">MSRRIIRGNDVEIATGAFDGRAHPSVLLVMRAPMPWWPERFCGTVRNSVRWAMMMKRRESSHGYRERTSGPAPGWT</sequence>
<dbReference type="EMBL" id="CP001831">
    <property type="protein sequence ID" value="AEH81729.1"/>
    <property type="molecule type" value="Genomic_DNA"/>
</dbReference>
<organism evidence="1 2">
    <name type="scientific">Sinorhizobium meliloti (strain SM11)</name>
    <dbReference type="NCBI Taxonomy" id="707241"/>
    <lineage>
        <taxon>Bacteria</taxon>
        <taxon>Pseudomonadati</taxon>
        <taxon>Pseudomonadota</taxon>
        <taxon>Alphaproteobacteria</taxon>
        <taxon>Hyphomicrobiales</taxon>
        <taxon>Rhizobiaceae</taxon>
        <taxon>Sinorhizobium/Ensifer group</taxon>
        <taxon>Sinorhizobium</taxon>
    </lineage>
</organism>
<dbReference type="AlphaFoldDB" id="F7XDV4"/>
<evidence type="ECO:0000313" key="1">
    <source>
        <dbReference type="EMBL" id="AEH81729.1"/>
    </source>
</evidence>
<dbReference type="KEGG" id="smx:SM11_pC0656"/>
<evidence type="ECO:0000313" key="2">
    <source>
        <dbReference type="Proteomes" id="UP000009045"/>
    </source>
</evidence>
<reference evidence="1 2" key="1">
    <citation type="journal article" date="2011" name="J. Biotechnol.">
        <title>The complete genome sequence of the dominant Sinorhizobium meliloti field isolate SM11 extends the S. meliloti pan-genome.</title>
        <authorList>
            <person name="Schneiker-Bekel S."/>
            <person name="Wibberg D."/>
            <person name="Bekel T."/>
            <person name="Blom J."/>
            <person name="Linke B."/>
            <person name="Neuweger H."/>
            <person name="Stiens M."/>
            <person name="Vorholter F.J."/>
            <person name="Weidner S."/>
            <person name="Goesmann A."/>
            <person name="Puhler A."/>
            <person name="Schluter A."/>
        </authorList>
    </citation>
    <scope>NUCLEOTIDE SEQUENCE [LARGE SCALE GENOMIC DNA]</scope>
    <source>
        <strain evidence="1 2">SM11</strain>
        <plasmid evidence="2">pSmeSM11c</plasmid>
    </source>
</reference>
<keyword evidence="1" id="KW-0614">Plasmid</keyword>